<protein>
    <submittedName>
        <fullName evidence="2">WGS project CAEQ00000000 data, annotated contig 191</fullName>
    </submittedName>
</protein>
<organism evidence="2 3">
    <name type="scientific">Trypanosoma congolense (strain IL3000)</name>
    <dbReference type="NCBI Taxonomy" id="1068625"/>
    <lineage>
        <taxon>Eukaryota</taxon>
        <taxon>Discoba</taxon>
        <taxon>Euglenozoa</taxon>
        <taxon>Kinetoplastea</taxon>
        <taxon>Metakinetoplastina</taxon>
        <taxon>Trypanosomatida</taxon>
        <taxon>Trypanosomatidae</taxon>
        <taxon>Trypanosoma</taxon>
        <taxon>Nannomonas</taxon>
    </lineage>
</organism>
<comment type="caution">
    <text evidence="2">The sequence shown here is derived from an EMBL/GenBank/DDBJ whole genome shotgun (WGS) entry which is preliminary data.</text>
</comment>
<feature type="transmembrane region" description="Helical" evidence="1">
    <location>
        <begin position="270"/>
        <end position="292"/>
    </location>
</feature>
<feature type="transmembrane region" description="Helical" evidence="1">
    <location>
        <begin position="326"/>
        <end position="345"/>
    </location>
</feature>
<dbReference type="EMBL" id="CAEQ01001365">
    <property type="protein sequence ID" value="CCD14046.1"/>
    <property type="molecule type" value="Genomic_DNA"/>
</dbReference>
<keyword evidence="1" id="KW-0812">Transmembrane</keyword>
<sequence>MKQSHVENGSMLLPPSGVATESALCSDDSLRTWQHCSSWRISDGEQQLRRGAEVDLINEKTQLAGGKGRADESLGGDDTGGCCCCGCPSLFCFHLFGRRCGSELCCPHQEEQSSINGNTGTVLMLRPNSSADLSSGMRRLLPFQVFNNFSGDVSAASYIFCLLNYAAAISMIGTGCLHLMDTLNDRVSRVADGSVCDGVVLLEPITPDMVFTLVCFTINITAACIFAHRAVRYQHNGSLLCHLLAVLLVIGCFVNYLFGPHRGTVIRRISAWEIAALSGNVVLTATSCFLYAPVSKDFAWRLFMKGITLTSLIQQRRRWMHIQSCVQVDVLSAINTALVALYLVTSRLETWATVSLCALSVFMALHFTTMLKCQARWFLLLFIVLAAVSTGFNCYIAALGAGEYFVTNTMTHYDQGRCYRDMLQNCVWSTVTSLNSRNQAVSFLGSNVLSVMQRSNMSCVEDEPTPSGIVSNCCLDYGLCRLRDSVRFYASGAIMALVIITTTVRLLLVRLWIQTPVEQTSATGSVPITLVSSDIGGALAAGKQGTRGMRE</sequence>
<accession>F9W9Z1</accession>
<dbReference type="AlphaFoldDB" id="F9W9Z1"/>
<feature type="transmembrane region" description="Helical" evidence="1">
    <location>
        <begin position="488"/>
        <end position="508"/>
    </location>
</feature>
<proteinExistence type="predicted"/>
<evidence type="ECO:0000313" key="2">
    <source>
        <dbReference type="EMBL" id="CCD14046.1"/>
    </source>
</evidence>
<name>F9W9Z1_TRYCI</name>
<dbReference type="Proteomes" id="UP000000702">
    <property type="component" value="Unassembled WGS sequence"/>
</dbReference>
<feature type="transmembrane region" description="Helical" evidence="1">
    <location>
        <begin position="237"/>
        <end position="258"/>
    </location>
</feature>
<keyword evidence="3" id="KW-1185">Reference proteome</keyword>
<feature type="transmembrane region" description="Helical" evidence="1">
    <location>
        <begin position="210"/>
        <end position="231"/>
    </location>
</feature>
<feature type="transmembrane region" description="Helical" evidence="1">
    <location>
        <begin position="351"/>
        <end position="371"/>
    </location>
</feature>
<dbReference type="VEuPathDB" id="TriTrypDB:TcIL3000_0_05020"/>
<evidence type="ECO:0000256" key="1">
    <source>
        <dbReference type="SAM" id="Phobius"/>
    </source>
</evidence>
<reference evidence="3" key="1">
    <citation type="submission" date="2011-07" db="EMBL/GenBank/DDBJ databases">
        <title>Divergent evolution of antigenic variation in African trypanosomes.</title>
        <authorList>
            <person name="Jackson A.P."/>
            <person name="Berry A."/>
            <person name="Allison H.C."/>
            <person name="Burton P."/>
            <person name="Anderson J."/>
            <person name="Aslett M."/>
            <person name="Brown R."/>
            <person name="Corton N."/>
            <person name="Harris D."/>
            <person name="Hauser H."/>
            <person name="Gamble J."/>
            <person name="Gilderthorp R."/>
            <person name="McQuillan J."/>
            <person name="Quail M.A."/>
            <person name="Sanders M."/>
            <person name="Van Tonder A."/>
            <person name="Ginger M.L."/>
            <person name="Donelson J.E."/>
            <person name="Field M.C."/>
            <person name="Barry J.D."/>
            <person name="Berriman M."/>
            <person name="Hertz-Fowler C."/>
        </authorList>
    </citation>
    <scope>NUCLEOTIDE SEQUENCE [LARGE SCALE GENOMIC DNA]</scope>
    <source>
        <strain evidence="3">IL3000</strain>
    </source>
</reference>
<feature type="transmembrane region" description="Helical" evidence="1">
    <location>
        <begin position="378"/>
        <end position="401"/>
    </location>
</feature>
<keyword evidence="1" id="KW-1133">Transmembrane helix</keyword>
<dbReference type="OMA" id="CFTINIT"/>
<keyword evidence="1" id="KW-0472">Membrane</keyword>
<gene>
    <name evidence="2" type="ORF">TCIL3000_0_05020</name>
</gene>
<reference evidence="2 3" key="2">
    <citation type="journal article" date="2012" name="Proc. Natl. Acad. Sci. U.S.A.">
        <title>Antigenic diversity is generated by distinct evolutionary mechanisms in African trypanosome species.</title>
        <authorList>
            <person name="Jackson A.P."/>
            <person name="Berry A."/>
            <person name="Aslett M."/>
            <person name="Allison H.C."/>
            <person name="Burton P."/>
            <person name="Vavrova-Anderson J."/>
            <person name="Brown R."/>
            <person name="Browne H."/>
            <person name="Corton N."/>
            <person name="Hauser H."/>
            <person name="Gamble J."/>
            <person name="Gilderthorp R."/>
            <person name="Marcello L."/>
            <person name="McQuillan J."/>
            <person name="Otto T.D."/>
            <person name="Quail M.A."/>
            <person name="Sanders M.J."/>
            <person name="van Tonder A."/>
            <person name="Ginger M.L."/>
            <person name="Field M.C."/>
            <person name="Barry J.D."/>
            <person name="Hertz-Fowler C."/>
            <person name="Berriman M."/>
        </authorList>
    </citation>
    <scope>NUCLEOTIDE SEQUENCE [LARGE SCALE GENOMIC DNA]</scope>
    <source>
        <strain evidence="2 3">IL3000</strain>
    </source>
</reference>
<feature type="transmembrane region" description="Helical" evidence="1">
    <location>
        <begin position="155"/>
        <end position="179"/>
    </location>
</feature>
<evidence type="ECO:0000313" key="3">
    <source>
        <dbReference type="Proteomes" id="UP000000702"/>
    </source>
</evidence>